<dbReference type="EMBL" id="LRGB01002490">
    <property type="protein sequence ID" value="KZS07316.1"/>
    <property type="molecule type" value="Genomic_DNA"/>
</dbReference>
<dbReference type="OrthoDB" id="6359149at2759"/>
<keyword evidence="2" id="KW-1185">Reference proteome</keyword>
<dbReference type="AlphaFoldDB" id="A0A164Q0C0"/>
<dbReference type="Proteomes" id="UP000076858">
    <property type="component" value="Unassembled WGS sequence"/>
</dbReference>
<dbReference type="PANTHER" id="PTHR33053">
    <property type="entry name" value="PROTEIN, PUTATIVE-RELATED"/>
    <property type="match status" value="1"/>
</dbReference>
<proteinExistence type="predicted"/>
<gene>
    <name evidence="1" type="ORF">APZ42_029003</name>
</gene>
<organism evidence="1 2">
    <name type="scientific">Daphnia magna</name>
    <dbReference type="NCBI Taxonomy" id="35525"/>
    <lineage>
        <taxon>Eukaryota</taxon>
        <taxon>Metazoa</taxon>
        <taxon>Ecdysozoa</taxon>
        <taxon>Arthropoda</taxon>
        <taxon>Crustacea</taxon>
        <taxon>Branchiopoda</taxon>
        <taxon>Diplostraca</taxon>
        <taxon>Cladocera</taxon>
        <taxon>Anomopoda</taxon>
        <taxon>Daphniidae</taxon>
        <taxon>Daphnia</taxon>
    </lineage>
</organism>
<protein>
    <submittedName>
        <fullName evidence="1">Uncharacterized protein</fullName>
    </submittedName>
</protein>
<name>A0A164Q0C0_9CRUS</name>
<dbReference type="PANTHER" id="PTHR33053:SF9">
    <property type="entry name" value="AGAP000105-PA"/>
    <property type="match status" value="1"/>
</dbReference>
<evidence type="ECO:0000313" key="2">
    <source>
        <dbReference type="Proteomes" id="UP000076858"/>
    </source>
</evidence>
<evidence type="ECO:0000313" key="1">
    <source>
        <dbReference type="EMBL" id="KZS07316.1"/>
    </source>
</evidence>
<accession>A0A164Q0C0</accession>
<sequence>MIKKESIVIEIQVNVDGTQIFKTNSIDLWPIIVRVMNSLDALPFVISVFVGKGKPTNLEEYLRPFLEELVALQSKVLKFKGLTYSIEISSFVCDAPARAILKVITAHTEYFVY</sequence>
<comment type="caution">
    <text evidence="1">The sequence shown here is derived from an EMBL/GenBank/DDBJ whole genome shotgun (WGS) entry which is preliminary data.</text>
</comment>
<reference evidence="1 2" key="1">
    <citation type="submission" date="2016-03" db="EMBL/GenBank/DDBJ databases">
        <title>EvidentialGene: Evidence-directed Construction of Genes on Genomes.</title>
        <authorList>
            <person name="Gilbert D.G."/>
            <person name="Choi J.-H."/>
            <person name="Mockaitis K."/>
            <person name="Colbourne J."/>
            <person name="Pfrender M."/>
        </authorList>
    </citation>
    <scope>NUCLEOTIDE SEQUENCE [LARGE SCALE GENOMIC DNA]</scope>
    <source>
        <strain evidence="1 2">Xinb3</strain>
        <tissue evidence="1">Complete organism</tissue>
    </source>
</reference>